<dbReference type="Proteomes" id="UP000480350">
    <property type="component" value="Unassembled WGS sequence"/>
</dbReference>
<sequence length="161" mass="18159">MSDPAYLDYLDGDALTAAGLPGWPFGYRDRVRFHELDALNHVNNVIFLRWFETIRVAYVKAYGLTDYSHTDSDPQLVVRHVSADYLSPMYQDENYLLTARTTLIKPSSFVMAYAVHVDGALRATGTAVVVSLEQDGRTRRPHRQDAIDRMVAMDSAEKAGF</sequence>
<protein>
    <submittedName>
        <fullName evidence="1">Acyl-CoA thioesterase</fullName>
    </submittedName>
</protein>
<dbReference type="PANTHER" id="PTHR31793:SF24">
    <property type="entry name" value="LONG-CHAIN ACYL-COA THIOESTERASE FADM"/>
    <property type="match status" value="1"/>
</dbReference>
<dbReference type="GO" id="GO:0047617">
    <property type="term" value="F:fatty acyl-CoA hydrolase activity"/>
    <property type="evidence" value="ECO:0007669"/>
    <property type="project" value="TreeGrafter"/>
</dbReference>
<evidence type="ECO:0000313" key="1">
    <source>
        <dbReference type="EMBL" id="MXQ07895.1"/>
    </source>
</evidence>
<dbReference type="InterPro" id="IPR050563">
    <property type="entry name" value="4-hydroxybenzoyl-CoA_TE"/>
</dbReference>
<dbReference type="SUPFAM" id="SSF54637">
    <property type="entry name" value="Thioesterase/thiol ester dehydrase-isomerase"/>
    <property type="match status" value="1"/>
</dbReference>
<dbReference type="PANTHER" id="PTHR31793">
    <property type="entry name" value="4-HYDROXYBENZOYL-COA THIOESTERASE FAMILY MEMBER"/>
    <property type="match status" value="1"/>
</dbReference>
<organism evidence="1 2">
    <name type="scientific">Kangsaoukella pontilimi</name>
    <dbReference type="NCBI Taxonomy" id="2691042"/>
    <lineage>
        <taxon>Bacteria</taxon>
        <taxon>Pseudomonadati</taxon>
        <taxon>Pseudomonadota</taxon>
        <taxon>Alphaproteobacteria</taxon>
        <taxon>Rhodobacterales</taxon>
        <taxon>Paracoccaceae</taxon>
        <taxon>Kangsaoukella</taxon>
    </lineage>
</organism>
<dbReference type="Gene3D" id="3.10.129.10">
    <property type="entry name" value="Hotdog Thioesterase"/>
    <property type="match status" value="1"/>
</dbReference>
<evidence type="ECO:0000313" key="2">
    <source>
        <dbReference type="Proteomes" id="UP000480350"/>
    </source>
</evidence>
<dbReference type="EMBL" id="WUPT01000001">
    <property type="protein sequence ID" value="MXQ07895.1"/>
    <property type="molecule type" value="Genomic_DNA"/>
</dbReference>
<dbReference type="InterPro" id="IPR029069">
    <property type="entry name" value="HotDog_dom_sf"/>
</dbReference>
<accession>A0A7C9MJM8</accession>
<proteinExistence type="predicted"/>
<dbReference type="Pfam" id="PF13279">
    <property type="entry name" value="4HBT_2"/>
    <property type="match status" value="1"/>
</dbReference>
<name>A0A7C9MJM8_9RHOB</name>
<reference evidence="1 2" key="1">
    <citation type="submission" date="2019-12" db="EMBL/GenBank/DDBJ databases">
        <authorList>
            <person name="Lee S.D."/>
        </authorList>
    </citation>
    <scope>NUCLEOTIDE SEQUENCE [LARGE SCALE GENOMIC DNA]</scope>
    <source>
        <strain evidence="1 2">GH1-50</strain>
    </source>
</reference>
<reference evidence="1 2" key="2">
    <citation type="submission" date="2020-03" db="EMBL/GenBank/DDBJ databases">
        <title>Kangsaoukella pontilimi gen. nov., sp. nov., a new member of the family Rhodobacteraceae isolated from a tidal mudflat.</title>
        <authorList>
            <person name="Kim I.S."/>
        </authorList>
    </citation>
    <scope>NUCLEOTIDE SEQUENCE [LARGE SCALE GENOMIC DNA]</scope>
    <source>
        <strain evidence="1 2">GH1-50</strain>
    </source>
</reference>
<gene>
    <name evidence="1" type="ORF">GQ651_08555</name>
</gene>
<dbReference type="CDD" id="cd00586">
    <property type="entry name" value="4HBT"/>
    <property type="match status" value="1"/>
</dbReference>
<dbReference type="RefSeq" id="WP_160763743.1">
    <property type="nucleotide sequence ID" value="NZ_WUPT01000001.1"/>
</dbReference>
<keyword evidence="2" id="KW-1185">Reference proteome</keyword>
<comment type="caution">
    <text evidence="1">The sequence shown here is derived from an EMBL/GenBank/DDBJ whole genome shotgun (WGS) entry which is preliminary data.</text>
</comment>
<dbReference type="AlphaFoldDB" id="A0A7C9MJM8"/>